<dbReference type="EnsemblPlants" id="KQK93604">
    <property type="protein sequence ID" value="KQK93604"/>
    <property type="gene ID" value="SETIT_027083mg"/>
</dbReference>
<organism evidence="1 2">
    <name type="scientific">Setaria italica</name>
    <name type="common">Foxtail millet</name>
    <name type="synonym">Panicum italicum</name>
    <dbReference type="NCBI Taxonomy" id="4555"/>
    <lineage>
        <taxon>Eukaryota</taxon>
        <taxon>Viridiplantae</taxon>
        <taxon>Streptophyta</taxon>
        <taxon>Embryophyta</taxon>
        <taxon>Tracheophyta</taxon>
        <taxon>Spermatophyta</taxon>
        <taxon>Magnoliopsida</taxon>
        <taxon>Liliopsida</taxon>
        <taxon>Poales</taxon>
        <taxon>Poaceae</taxon>
        <taxon>PACMAD clade</taxon>
        <taxon>Panicoideae</taxon>
        <taxon>Panicodae</taxon>
        <taxon>Paniceae</taxon>
        <taxon>Cenchrinae</taxon>
        <taxon>Setaria</taxon>
    </lineage>
</organism>
<evidence type="ECO:0000313" key="2">
    <source>
        <dbReference type="Proteomes" id="UP000004995"/>
    </source>
</evidence>
<name>K3ZKH7_SETIT</name>
<reference evidence="2" key="1">
    <citation type="journal article" date="2012" name="Nat. Biotechnol.">
        <title>Reference genome sequence of the model plant Setaria.</title>
        <authorList>
            <person name="Bennetzen J.L."/>
            <person name="Schmutz J."/>
            <person name="Wang H."/>
            <person name="Percifield R."/>
            <person name="Hawkins J."/>
            <person name="Pontaroli A.C."/>
            <person name="Estep M."/>
            <person name="Feng L."/>
            <person name="Vaughn J.N."/>
            <person name="Grimwood J."/>
            <person name="Jenkins J."/>
            <person name="Barry K."/>
            <person name="Lindquist E."/>
            <person name="Hellsten U."/>
            <person name="Deshpande S."/>
            <person name="Wang X."/>
            <person name="Wu X."/>
            <person name="Mitros T."/>
            <person name="Triplett J."/>
            <person name="Yang X."/>
            <person name="Ye C.Y."/>
            <person name="Mauro-Herrera M."/>
            <person name="Wang L."/>
            <person name="Li P."/>
            <person name="Sharma M."/>
            <person name="Sharma R."/>
            <person name="Ronald P.C."/>
            <person name="Panaud O."/>
            <person name="Kellogg E.A."/>
            <person name="Brutnell T.P."/>
            <person name="Doust A.N."/>
            <person name="Tuskan G.A."/>
            <person name="Rokhsar D."/>
            <person name="Devos K.M."/>
        </authorList>
    </citation>
    <scope>NUCLEOTIDE SEQUENCE [LARGE SCALE GENOMIC DNA]</scope>
    <source>
        <strain evidence="2">cv. Yugu1</strain>
    </source>
</reference>
<proteinExistence type="predicted"/>
<dbReference type="EMBL" id="AGNK02004623">
    <property type="status" value="NOT_ANNOTATED_CDS"/>
    <property type="molecule type" value="Genomic_DNA"/>
</dbReference>
<dbReference type="HOGENOM" id="CLU_2337580_0_0_1"/>
<gene>
    <name evidence="1" type="primary">LOC101756992</name>
</gene>
<protein>
    <submittedName>
        <fullName evidence="1">Uncharacterized protein</fullName>
    </submittedName>
</protein>
<dbReference type="AlphaFoldDB" id="K3ZKH7"/>
<sequence length="98" mass="10407">MLSSAGRHPPQQSCSRSLACSLRMRHTMSSSDMPSLSSIFFSSCLLITSFTLTEPGSTTAAGAFTGSRLVRDSSLPGDDTLRTSLPSTTLMILISFLS</sequence>
<dbReference type="Gramene" id="KQK93604">
    <property type="protein sequence ID" value="KQK93604"/>
    <property type="gene ID" value="SETIT_027083mg"/>
</dbReference>
<dbReference type="Proteomes" id="UP000004995">
    <property type="component" value="Unassembled WGS sequence"/>
</dbReference>
<keyword evidence="2" id="KW-1185">Reference proteome</keyword>
<evidence type="ECO:0000313" key="1">
    <source>
        <dbReference type="EnsemblPlants" id="KQK93604"/>
    </source>
</evidence>
<dbReference type="InParanoid" id="K3ZKH7"/>
<accession>K3ZKH7</accession>
<reference evidence="1" key="2">
    <citation type="submission" date="2018-08" db="UniProtKB">
        <authorList>
            <consortium name="EnsemblPlants"/>
        </authorList>
    </citation>
    <scope>IDENTIFICATION</scope>
    <source>
        <strain evidence="1">Yugu1</strain>
    </source>
</reference>